<feature type="transmembrane region" description="Helical" evidence="11">
    <location>
        <begin position="44"/>
        <end position="64"/>
    </location>
</feature>
<comment type="caution">
    <text evidence="13">The sequence shown here is derived from an EMBL/GenBank/DDBJ whole genome shotgun (WGS) entry which is preliminary data.</text>
</comment>
<evidence type="ECO:0000256" key="9">
    <source>
        <dbReference type="ARBA" id="ARBA00023136"/>
    </source>
</evidence>
<dbReference type="Pfam" id="PF00487">
    <property type="entry name" value="FA_desaturase"/>
    <property type="match status" value="1"/>
</dbReference>
<comment type="subcellular location">
    <subcellularLocation>
        <location evidence="1">Membrane</location>
        <topology evidence="1">Multi-pass membrane protein</topology>
    </subcellularLocation>
</comment>
<evidence type="ECO:0000313" key="14">
    <source>
        <dbReference type="Proteomes" id="UP000186817"/>
    </source>
</evidence>
<dbReference type="EMBL" id="LSRX01001796">
    <property type="protein sequence ID" value="OLP77303.1"/>
    <property type="molecule type" value="Genomic_DNA"/>
</dbReference>
<keyword evidence="4" id="KW-0276">Fatty acid metabolism</keyword>
<dbReference type="GO" id="GO:0016717">
    <property type="term" value="F:oxidoreductase activity, acting on paired donors, with oxidation of a pair of donors resulting in the reduction of molecular oxygen to two molecules of water"/>
    <property type="evidence" value="ECO:0007669"/>
    <property type="project" value="InterPro"/>
</dbReference>
<comment type="similarity">
    <text evidence="2">Belongs to the fatty acid desaturase type 1 family.</text>
</comment>
<keyword evidence="5 11" id="KW-1133">Transmembrane helix</keyword>
<dbReference type="Proteomes" id="UP000186817">
    <property type="component" value="Unassembled WGS sequence"/>
</dbReference>
<evidence type="ECO:0000256" key="4">
    <source>
        <dbReference type="ARBA" id="ARBA00022832"/>
    </source>
</evidence>
<gene>
    <name evidence="13" type="ORF">AK812_SmicGene42649</name>
</gene>
<dbReference type="GO" id="GO:0006631">
    <property type="term" value="P:fatty acid metabolic process"/>
    <property type="evidence" value="ECO:0007669"/>
    <property type="project" value="UniProtKB-KW"/>
</dbReference>
<feature type="transmembrane region" description="Helical" evidence="11">
    <location>
        <begin position="151"/>
        <end position="180"/>
    </location>
</feature>
<dbReference type="GO" id="GO:0016020">
    <property type="term" value="C:membrane"/>
    <property type="evidence" value="ECO:0007669"/>
    <property type="project" value="UniProtKB-SubCell"/>
</dbReference>
<evidence type="ECO:0000256" key="11">
    <source>
        <dbReference type="SAM" id="Phobius"/>
    </source>
</evidence>
<evidence type="ECO:0000256" key="8">
    <source>
        <dbReference type="ARBA" id="ARBA00023098"/>
    </source>
</evidence>
<dbReference type="PANTHER" id="PTHR11351">
    <property type="entry name" value="ACYL-COA DESATURASE"/>
    <property type="match status" value="1"/>
</dbReference>
<name>A0A1Q9C308_SYMMI</name>
<evidence type="ECO:0000256" key="6">
    <source>
        <dbReference type="ARBA" id="ARBA00023002"/>
    </source>
</evidence>
<dbReference type="InterPro" id="IPR015876">
    <property type="entry name" value="Acyl-CoA_DS"/>
</dbReference>
<keyword evidence="7" id="KW-0408">Iron</keyword>
<keyword evidence="3 11" id="KW-0812">Transmembrane</keyword>
<keyword evidence="6" id="KW-0560">Oxidoreductase</keyword>
<dbReference type="OrthoDB" id="410347at2759"/>
<sequence length="533" mass="60742">MATYHWHLAGAVRALVYLVLLYQHWPSLNKLRWSTWPYEMTGRYAVGVFIVLIARYAGGGLAGLKKELHGLGKDAFGILATVKVVYLSPVREVCSEAILKVCLLQDYVRYGPFGTVSGFMFQQPFAVGCQLWAHFARRSEHFEPQLEDAEWWGIVSIEMLLCALVFMIFFWMAVFAANVLHRYFSHRCFQTSRLWSFALGAFSCMGSGMRPLQYSALHRRHHRFCDQEGDPHSPYQKGFFYAYVFCYADRDNLEIRPAFVRDWLLKNPELLLLELYGGNVKALLRRKLLYTMVYALSPVWLQHFPLDVHPMTMAANLGEVLAINLVSAFNGFSHEIGWGVPDTDRCSHVNACKGRDMPGFVMIGGGEAYHKEHHKFPNLAVYGHWYLDWSFCAYAAMEKCCLVWDLQRPPATDNLIGIAEKFNWETTLRSPGRNRETDVRSTWDARRQLEGLEERTASAVAYLHRQLLDLQAAQSPKTSSDVAVRLDALEQKQQQTAHRLDAVADVASSCSKEQDVRRTVPVSNAGAFNTQDS</sequence>
<evidence type="ECO:0000313" key="13">
    <source>
        <dbReference type="EMBL" id="OLP77303.1"/>
    </source>
</evidence>
<evidence type="ECO:0000256" key="1">
    <source>
        <dbReference type="ARBA" id="ARBA00004141"/>
    </source>
</evidence>
<evidence type="ECO:0000259" key="12">
    <source>
        <dbReference type="Pfam" id="PF00487"/>
    </source>
</evidence>
<evidence type="ECO:0000256" key="3">
    <source>
        <dbReference type="ARBA" id="ARBA00022692"/>
    </source>
</evidence>
<keyword evidence="8" id="KW-0443">Lipid metabolism</keyword>
<accession>A0A1Q9C308</accession>
<feature type="transmembrane region" description="Helical" evidence="11">
    <location>
        <begin position="6"/>
        <end position="23"/>
    </location>
</feature>
<keyword evidence="14" id="KW-1185">Reference proteome</keyword>
<evidence type="ECO:0000256" key="10">
    <source>
        <dbReference type="SAM" id="MobiDB-lite"/>
    </source>
</evidence>
<evidence type="ECO:0000256" key="7">
    <source>
        <dbReference type="ARBA" id="ARBA00023004"/>
    </source>
</evidence>
<dbReference type="InterPro" id="IPR005804">
    <property type="entry name" value="FA_desaturase_dom"/>
</dbReference>
<proteinExistence type="inferred from homology"/>
<organism evidence="13 14">
    <name type="scientific">Symbiodinium microadriaticum</name>
    <name type="common">Dinoflagellate</name>
    <name type="synonym">Zooxanthella microadriatica</name>
    <dbReference type="NCBI Taxonomy" id="2951"/>
    <lineage>
        <taxon>Eukaryota</taxon>
        <taxon>Sar</taxon>
        <taxon>Alveolata</taxon>
        <taxon>Dinophyceae</taxon>
        <taxon>Suessiales</taxon>
        <taxon>Symbiodiniaceae</taxon>
        <taxon>Symbiodinium</taxon>
    </lineage>
</organism>
<protein>
    <submittedName>
        <fullName evidence="13">Delta-9 desaturase-like 2 protein</fullName>
    </submittedName>
</protein>
<evidence type="ECO:0000256" key="5">
    <source>
        <dbReference type="ARBA" id="ARBA00022989"/>
    </source>
</evidence>
<evidence type="ECO:0000256" key="2">
    <source>
        <dbReference type="ARBA" id="ARBA00009295"/>
    </source>
</evidence>
<feature type="domain" description="Fatty acid desaturase" evidence="12">
    <location>
        <begin position="162"/>
        <end position="382"/>
    </location>
</feature>
<keyword evidence="9 11" id="KW-0472">Membrane</keyword>
<dbReference type="AlphaFoldDB" id="A0A1Q9C308"/>
<feature type="region of interest" description="Disordered" evidence="10">
    <location>
        <begin position="510"/>
        <end position="533"/>
    </location>
</feature>
<reference evidence="13 14" key="1">
    <citation type="submission" date="2016-02" db="EMBL/GenBank/DDBJ databases">
        <title>Genome analysis of coral dinoflagellate symbionts highlights evolutionary adaptations to a symbiotic lifestyle.</title>
        <authorList>
            <person name="Aranda M."/>
            <person name="Li Y."/>
            <person name="Liew Y.J."/>
            <person name="Baumgarten S."/>
            <person name="Simakov O."/>
            <person name="Wilson M."/>
            <person name="Piel J."/>
            <person name="Ashoor H."/>
            <person name="Bougouffa S."/>
            <person name="Bajic V.B."/>
            <person name="Ryu T."/>
            <person name="Ravasi T."/>
            <person name="Bayer T."/>
            <person name="Micklem G."/>
            <person name="Kim H."/>
            <person name="Bhak J."/>
            <person name="Lajeunesse T.C."/>
            <person name="Voolstra C.R."/>
        </authorList>
    </citation>
    <scope>NUCLEOTIDE SEQUENCE [LARGE SCALE GENOMIC DNA]</scope>
    <source>
        <strain evidence="13 14">CCMP2467</strain>
    </source>
</reference>